<name>A0A810MSL2_9ACTN</name>
<dbReference type="Proteomes" id="UP000680866">
    <property type="component" value="Chromosome"/>
</dbReference>
<evidence type="ECO:0000313" key="3">
    <source>
        <dbReference type="Proteomes" id="UP000680866"/>
    </source>
</evidence>
<dbReference type="RefSeq" id="WP_212821480.1">
    <property type="nucleotide sequence ID" value="NZ_AP023359.1"/>
</dbReference>
<accession>A0A810MSL2</accession>
<feature type="transmembrane region" description="Helical" evidence="1">
    <location>
        <begin position="154"/>
        <end position="176"/>
    </location>
</feature>
<keyword evidence="3" id="KW-1185">Reference proteome</keyword>
<dbReference type="EMBL" id="AP023359">
    <property type="protein sequence ID" value="BCJ63644.1"/>
    <property type="molecule type" value="Genomic_DNA"/>
</dbReference>
<dbReference type="KEGG" id="pry:Prubr_06650"/>
<feature type="transmembrane region" description="Helical" evidence="1">
    <location>
        <begin position="12"/>
        <end position="40"/>
    </location>
</feature>
<dbReference type="AlphaFoldDB" id="A0A810MSL2"/>
<feature type="transmembrane region" description="Helical" evidence="1">
    <location>
        <begin position="181"/>
        <end position="201"/>
    </location>
</feature>
<feature type="transmembrane region" description="Helical" evidence="1">
    <location>
        <begin position="60"/>
        <end position="80"/>
    </location>
</feature>
<feature type="transmembrane region" description="Helical" evidence="1">
    <location>
        <begin position="115"/>
        <end position="134"/>
    </location>
</feature>
<evidence type="ECO:0000256" key="1">
    <source>
        <dbReference type="SAM" id="Phobius"/>
    </source>
</evidence>
<organism evidence="2 3">
    <name type="scientific">Polymorphospora rubra</name>
    <dbReference type="NCBI Taxonomy" id="338584"/>
    <lineage>
        <taxon>Bacteria</taxon>
        <taxon>Bacillati</taxon>
        <taxon>Actinomycetota</taxon>
        <taxon>Actinomycetes</taxon>
        <taxon>Micromonosporales</taxon>
        <taxon>Micromonosporaceae</taxon>
        <taxon>Polymorphospora</taxon>
    </lineage>
</organism>
<sequence length="258" mass="26232">MPGTLDAEIRKSLGLPGVVVGAALAVVVPVGIAALSAFSLRSALDSGRTGSLVTTSTVDSGFGELGMGVVGAAILGVVIVSSEYTANRVRAGGGRQVTTTLTATPHRLRVLAAKLTVLTALVALLAAVAVPLTLTTSGFLLGDHAQPYGADHPARAVGAGLYWLLTAWLAFGITLLTRSGIVPLVVIVANTSLVSVTYLLARSVPAARFLPDVAGAQMFAREYHAPDMLDPVTGGLVMAAWAVALLAVAGAVFVRRDA</sequence>
<gene>
    <name evidence="2" type="ORF">Prubr_06650</name>
</gene>
<reference evidence="2" key="1">
    <citation type="submission" date="2020-08" db="EMBL/GenBank/DDBJ databases">
        <title>Whole genome shotgun sequence of Polymorphospora rubra NBRC 101157.</title>
        <authorList>
            <person name="Komaki H."/>
            <person name="Tamura T."/>
        </authorList>
    </citation>
    <scope>NUCLEOTIDE SEQUENCE</scope>
    <source>
        <strain evidence="2">NBRC 101157</strain>
    </source>
</reference>
<protein>
    <submittedName>
        <fullName evidence="2">Uncharacterized protein</fullName>
    </submittedName>
</protein>
<keyword evidence="1" id="KW-0472">Membrane</keyword>
<keyword evidence="1" id="KW-1133">Transmembrane helix</keyword>
<evidence type="ECO:0000313" key="2">
    <source>
        <dbReference type="EMBL" id="BCJ63644.1"/>
    </source>
</evidence>
<keyword evidence="1" id="KW-0812">Transmembrane</keyword>
<feature type="transmembrane region" description="Helical" evidence="1">
    <location>
        <begin position="232"/>
        <end position="254"/>
    </location>
</feature>
<proteinExistence type="predicted"/>